<protein>
    <submittedName>
        <fullName evidence="2">Uncharacterized protein</fullName>
    </submittedName>
</protein>
<feature type="region of interest" description="Disordered" evidence="1">
    <location>
        <begin position="1"/>
        <end position="38"/>
    </location>
</feature>
<organism evidence="2 3">
    <name type="scientific">Streptomyces griseoviridis</name>
    <dbReference type="NCBI Taxonomy" id="45398"/>
    <lineage>
        <taxon>Bacteria</taxon>
        <taxon>Bacillati</taxon>
        <taxon>Actinomycetota</taxon>
        <taxon>Actinomycetes</taxon>
        <taxon>Kitasatosporales</taxon>
        <taxon>Streptomycetaceae</taxon>
        <taxon>Streptomyces</taxon>
    </lineage>
</organism>
<feature type="compositionally biased region" description="Basic and acidic residues" evidence="1">
    <location>
        <begin position="23"/>
        <end position="37"/>
    </location>
</feature>
<evidence type="ECO:0000256" key="1">
    <source>
        <dbReference type="SAM" id="MobiDB-lite"/>
    </source>
</evidence>
<evidence type="ECO:0000313" key="3">
    <source>
        <dbReference type="Proteomes" id="UP000501753"/>
    </source>
</evidence>
<dbReference type="Proteomes" id="UP000501753">
    <property type="component" value="Chromosome"/>
</dbReference>
<feature type="region of interest" description="Disordered" evidence="1">
    <location>
        <begin position="52"/>
        <end position="85"/>
    </location>
</feature>
<reference evidence="2 3" key="1">
    <citation type="submission" date="2018-04" db="EMBL/GenBank/DDBJ databases">
        <title>Complete genome sequences of Streptomyces griseoviridis K61 and characterization of antagonistic properties of biological control agents.</title>
        <authorList>
            <person name="Mariita R.M."/>
            <person name="Sello J.K."/>
        </authorList>
    </citation>
    <scope>NUCLEOTIDE SEQUENCE [LARGE SCALE GENOMIC DNA]</scope>
    <source>
        <strain evidence="2 3">K61</strain>
    </source>
</reference>
<proteinExistence type="predicted"/>
<keyword evidence="3" id="KW-1185">Reference proteome</keyword>
<dbReference type="EMBL" id="CP029078">
    <property type="protein sequence ID" value="QCN89492.1"/>
    <property type="molecule type" value="Genomic_DNA"/>
</dbReference>
<name>A0ABX5U592_STRGD</name>
<sequence length="96" mass="10473">MPVHDPFVVADLETRPPQPRPARPGEQRRPLPREDSGHGMLFHTFEGRLGGAAEGERSAAVCGPGGDRRRRARAASQKPGHKERQGVLPLLAILKI</sequence>
<gene>
    <name evidence="2" type="ORF">DDJ31_34770</name>
</gene>
<accession>A0ABX5U592</accession>
<evidence type="ECO:0000313" key="2">
    <source>
        <dbReference type="EMBL" id="QCN89492.1"/>
    </source>
</evidence>